<dbReference type="CDD" id="cd02958">
    <property type="entry name" value="UAS"/>
    <property type="match status" value="1"/>
</dbReference>
<dbReference type="InterPro" id="IPR036249">
    <property type="entry name" value="Thioredoxin-like_sf"/>
</dbReference>
<feature type="domain" description="UBX" evidence="3">
    <location>
        <begin position="315"/>
        <end position="393"/>
    </location>
</feature>
<keyword evidence="5" id="KW-1185">Reference proteome</keyword>
<name>A0A5J5BHY7_9ASTE</name>
<dbReference type="PANTHER" id="PTHR23322:SF71">
    <property type="entry name" value="UBIQUITIN-ASSOCIATED (UBA) PROTEIN-RELATED"/>
    <property type="match status" value="1"/>
</dbReference>
<feature type="compositionally biased region" description="Basic and acidic residues" evidence="2">
    <location>
        <begin position="226"/>
        <end position="246"/>
    </location>
</feature>
<dbReference type="SMART" id="SM00166">
    <property type="entry name" value="UBX"/>
    <property type="match status" value="1"/>
</dbReference>
<feature type="compositionally biased region" description="Basic and acidic residues" evidence="2">
    <location>
        <begin position="253"/>
        <end position="271"/>
    </location>
</feature>
<sequence>MSWMMRRSARSTREASCNGIVRRMVSLPRNILGEFSRAMDQGMDLIGIGGRRNQHQPSNFPLQHPNFPFQHPQQQPEVVIQEEWAFLASFEQQYGTIHPFFYACRFTEALKIAKDEKKFVFIYLHSPENNPFTPPFCREALCSELVVQFIDANFVSWGGLANRGEGLQLITTLKPASFPFCAVVAPASGDGIAVLQQMEGAVSPAELVEILQRTMEEQGLAFGSARAKEEEKRREDQQLREQKEVENLAALQIDKEKERPKNLPSEEKAQKQVDVPNKVNYEKSEQNPTRKQSCNAKEGTTTSGFHPQDIGSRGKDDQVTQILIRFPNGERKEQSFTSTDSVESIYTYIDSLRLPGVGNYRLVSSFPRKVFGVDQMEMTLTDAGLHPRASLFLELLV</sequence>
<gene>
    <name evidence="4" type="ORF">F0562_023588</name>
</gene>
<keyword evidence="1" id="KW-0833">Ubl conjugation pathway</keyword>
<evidence type="ECO:0000259" key="3">
    <source>
        <dbReference type="PROSITE" id="PS50033"/>
    </source>
</evidence>
<evidence type="ECO:0000256" key="1">
    <source>
        <dbReference type="ARBA" id="ARBA00022786"/>
    </source>
</evidence>
<dbReference type="SUPFAM" id="SSF54236">
    <property type="entry name" value="Ubiquitin-like"/>
    <property type="match status" value="1"/>
</dbReference>
<dbReference type="PROSITE" id="PS50033">
    <property type="entry name" value="UBX"/>
    <property type="match status" value="1"/>
</dbReference>
<dbReference type="InterPro" id="IPR006577">
    <property type="entry name" value="UAS"/>
</dbReference>
<evidence type="ECO:0000313" key="4">
    <source>
        <dbReference type="EMBL" id="KAA8542276.1"/>
    </source>
</evidence>
<organism evidence="4 5">
    <name type="scientific">Nyssa sinensis</name>
    <dbReference type="NCBI Taxonomy" id="561372"/>
    <lineage>
        <taxon>Eukaryota</taxon>
        <taxon>Viridiplantae</taxon>
        <taxon>Streptophyta</taxon>
        <taxon>Embryophyta</taxon>
        <taxon>Tracheophyta</taxon>
        <taxon>Spermatophyta</taxon>
        <taxon>Magnoliopsida</taxon>
        <taxon>eudicotyledons</taxon>
        <taxon>Gunneridae</taxon>
        <taxon>Pentapetalae</taxon>
        <taxon>asterids</taxon>
        <taxon>Cornales</taxon>
        <taxon>Nyssaceae</taxon>
        <taxon>Nyssa</taxon>
    </lineage>
</organism>
<evidence type="ECO:0000256" key="2">
    <source>
        <dbReference type="SAM" id="MobiDB-lite"/>
    </source>
</evidence>
<dbReference type="InterPro" id="IPR001012">
    <property type="entry name" value="UBX_dom"/>
</dbReference>
<dbReference type="PANTHER" id="PTHR23322">
    <property type="entry name" value="FAS-ASSOCIATED PROTEIN"/>
    <property type="match status" value="1"/>
</dbReference>
<dbReference type="AlphaFoldDB" id="A0A5J5BHY7"/>
<evidence type="ECO:0000313" key="5">
    <source>
        <dbReference type="Proteomes" id="UP000325577"/>
    </source>
</evidence>
<dbReference type="Pfam" id="PF00789">
    <property type="entry name" value="UBX"/>
    <property type="match status" value="1"/>
</dbReference>
<dbReference type="EMBL" id="CM018035">
    <property type="protein sequence ID" value="KAA8542276.1"/>
    <property type="molecule type" value="Genomic_DNA"/>
</dbReference>
<dbReference type="Gene3D" id="3.10.20.90">
    <property type="entry name" value="Phosphatidylinositol 3-kinase Catalytic Subunit, Chain A, domain 1"/>
    <property type="match status" value="1"/>
</dbReference>
<reference evidence="4 5" key="1">
    <citation type="submission" date="2019-09" db="EMBL/GenBank/DDBJ databases">
        <title>A chromosome-level genome assembly of the Chinese tupelo Nyssa sinensis.</title>
        <authorList>
            <person name="Yang X."/>
            <person name="Kang M."/>
            <person name="Yang Y."/>
            <person name="Xiong H."/>
            <person name="Wang M."/>
            <person name="Zhang Z."/>
            <person name="Wang Z."/>
            <person name="Wu H."/>
            <person name="Ma T."/>
            <person name="Liu J."/>
            <person name="Xi Z."/>
        </authorList>
    </citation>
    <scope>NUCLEOTIDE SEQUENCE [LARGE SCALE GENOMIC DNA]</scope>
    <source>
        <strain evidence="4">J267</strain>
        <tissue evidence="4">Leaf</tissue>
    </source>
</reference>
<dbReference type="InterPro" id="IPR029071">
    <property type="entry name" value="Ubiquitin-like_domsf"/>
</dbReference>
<dbReference type="GO" id="GO:0005783">
    <property type="term" value="C:endoplasmic reticulum"/>
    <property type="evidence" value="ECO:0007669"/>
    <property type="project" value="TreeGrafter"/>
</dbReference>
<dbReference type="InterPro" id="IPR050730">
    <property type="entry name" value="UBX_domain-protein"/>
</dbReference>
<dbReference type="OrthoDB" id="1026733at2759"/>
<dbReference type="GO" id="GO:0043130">
    <property type="term" value="F:ubiquitin binding"/>
    <property type="evidence" value="ECO:0007669"/>
    <property type="project" value="TreeGrafter"/>
</dbReference>
<dbReference type="CDD" id="cd01767">
    <property type="entry name" value="UBX"/>
    <property type="match status" value="1"/>
</dbReference>
<feature type="region of interest" description="Disordered" evidence="2">
    <location>
        <begin position="222"/>
        <end position="317"/>
    </location>
</feature>
<feature type="compositionally biased region" description="Polar residues" evidence="2">
    <location>
        <begin position="286"/>
        <end position="305"/>
    </location>
</feature>
<dbReference type="SUPFAM" id="SSF52833">
    <property type="entry name" value="Thioredoxin-like"/>
    <property type="match status" value="1"/>
</dbReference>
<dbReference type="Proteomes" id="UP000325577">
    <property type="component" value="Linkage Group LG12"/>
</dbReference>
<proteinExistence type="predicted"/>
<dbReference type="SMART" id="SM00594">
    <property type="entry name" value="UAS"/>
    <property type="match status" value="1"/>
</dbReference>
<dbReference type="Gene3D" id="3.40.30.10">
    <property type="entry name" value="Glutaredoxin"/>
    <property type="match status" value="1"/>
</dbReference>
<dbReference type="InterPro" id="IPR049483">
    <property type="entry name" value="FAF1_2-like_UAS"/>
</dbReference>
<dbReference type="Pfam" id="PF21021">
    <property type="entry name" value="FAF1"/>
    <property type="match status" value="1"/>
</dbReference>
<dbReference type="GO" id="GO:0036503">
    <property type="term" value="P:ERAD pathway"/>
    <property type="evidence" value="ECO:0007669"/>
    <property type="project" value="TreeGrafter"/>
</dbReference>
<protein>
    <recommendedName>
        <fullName evidence="3">UBX domain-containing protein</fullName>
    </recommendedName>
</protein>
<accession>A0A5J5BHY7</accession>